<dbReference type="Pfam" id="PF00392">
    <property type="entry name" value="GntR"/>
    <property type="match status" value="1"/>
</dbReference>
<dbReference type="Gene3D" id="3.40.1410.10">
    <property type="entry name" value="Chorismate lyase-like"/>
    <property type="match status" value="1"/>
</dbReference>
<evidence type="ECO:0000256" key="2">
    <source>
        <dbReference type="ARBA" id="ARBA00023125"/>
    </source>
</evidence>
<dbReference type="InterPro" id="IPR050679">
    <property type="entry name" value="Bact_HTH_transcr_reg"/>
</dbReference>
<evidence type="ECO:0000313" key="5">
    <source>
        <dbReference type="EMBL" id="SDL69758.1"/>
    </source>
</evidence>
<dbReference type="SMART" id="SM00866">
    <property type="entry name" value="UTRA"/>
    <property type="match status" value="1"/>
</dbReference>
<gene>
    <name evidence="5" type="ORF">SAMN04515677_10389</name>
</gene>
<dbReference type="InterPro" id="IPR036390">
    <property type="entry name" value="WH_DNA-bd_sf"/>
</dbReference>
<dbReference type="PROSITE" id="PS50949">
    <property type="entry name" value="HTH_GNTR"/>
    <property type="match status" value="1"/>
</dbReference>
<proteinExistence type="predicted"/>
<dbReference type="AlphaFoldDB" id="A0A1G9M6C8"/>
<keyword evidence="3" id="KW-0804">Transcription</keyword>
<evidence type="ECO:0000313" key="6">
    <source>
        <dbReference type="Proteomes" id="UP000199068"/>
    </source>
</evidence>
<dbReference type="InterPro" id="IPR028978">
    <property type="entry name" value="Chorismate_lyase_/UTRA_dom_sf"/>
</dbReference>
<dbReference type="EMBL" id="FNGW01000003">
    <property type="protein sequence ID" value="SDL69758.1"/>
    <property type="molecule type" value="Genomic_DNA"/>
</dbReference>
<dbReference type="PANTHER" id="PTHR44846:SF1">
    <property type="entry name" value="MANNOSYL-D-GLYCERATE TRANSPORT_METABOLISM SYSTEM REPRESSOR MNGR-RELATED"/>
    <property type="match status" value="1"/>
</dbReference>
<dbReference type="STRING" id="1121325.SAMN04515677_10389"/>
<dbReference type="GO" id="GO:0003700">
    <property type="term" value="F:DNA-binding transcription factor activity"/>
    <property type="evidence" value="ECO:0007669"/>
    <property type="project" value="InterPro"/>
</dbReference>
<dbReference type="Proteomes" id="UP000199068">
    <property type="component" value="Unassembled WGS sequence"/>
</dbReference>
<protein>
    <submittedName>
        <fullName evidence="5">GntR family transcriptional regulator</fullName>
    </submittedName>
</protein>
<keyword evidence="2" id="KW-0238">DNA-binding</keyword>
<dbReference type="CDD" id="cd07377">
    <property type="entry name" value="WHTH_GntR"/>
    <property type="match status" value="1"/>
</dbReference>
<dbReference type="GO" id="GO:0003677">
    <property type="term" value="F:DNA binding"/>
    <property type="evidence" value="ECO:0007669"/>
    <property type="project" value="UniProtKB-KW"/>
</dbReference>
<dbReference type="SUPFAM" id="SSF46785">
    <property type="entry name" value="Winged helix' DNA-binding domain"/>
    <property type="match status" value="1"/>
</dbReference>
<evidence type="ECO:0000259" key="4">
    <source>
        <dbReference type="PROSITE" id="PS50949"/>
    </source>
</evidence>
<reference evidence="5 6" key="1">
    <citation type="submission" date="2016-10" db="EMBL/GenBank/DDBJ databases">
        <authorList>
            <person name="de Groot N.N."/>
        </authorList>
    </citation>
    <scope>NUCLEOTIDE SEQUENCE [LARGE SCALE GENOMIC DNA]</scope>
    <source>
        <strain evidence="5 6">DSM 797</strain>
    </source>
</reference>
<dbReference type="InterPro" id="IPR011663">
    <property type="entry name" value="UTRA"/>
</dbReference>
<dbReference type="InterPro" id="IPR000524">
    <property type="entry name" value="Tscrpt_reg_HTH_GntR"/>
</dbReference>
<keyword evidence="6" id="KW-1185">Reference proteome</keyword>
<dbReference type="Gene3D" id="1.10.10.10">
    <property type="entry name" value="Winged helix-like DNA-binding domain superfamily/Winged helix DNA-binding domain"/>
    <property type="match status" value="1"/>
</dbReference>
<dbReference type="RefSeq" id="WP_092724801.1">
    <property type="nucleotide sequence ID" value="NZ_FNGW01000003.1"/>
</dbReference>
<dbReference type="Pfam" id="PF07702">
    <property type="entry name" value="UTRA"/>
    <property type="match status" value="1"/>
</dbReference>
<dbReference type="PRINTS" id="PR00035">
    <property type="entry name" value="HTHGNTR"/>
</dbReference>
<evidence type="ECO:0000256" key="3">
    <source>
        <dbReference type="ARBA" id="ARBA00023163"/>
    </source>
</evidence>
<name>A0A1G9M6C8_9FIRM</name>
<dbReference type="GO" id="GO:0045892">
    <property type="term" value="P:negative regulation of DNA-templated transcription"/>
    <property type="evidence" value="ECO:0007669"/>
    <property type="project" value="TreeGrafter"/>
</dbReference>
<feature type="domain" description="HTH gntR-type" evidence="4">
    <location>
        <begin position="8"/>
        <end position="76"/>
    </location>
</feature>
<organism evidence="5 6">
    <name type="scientific">Romboutsia lituseburensis DSM 797</name>
    <dbReference type="NCBI Taxonomy" id="1121325"/>
    <lineage>
        <taxon>Bacteria</taxon>
        <taxon>Bacillati</taxon>
        <taxon>Bacillota</taxon>
        <taxon>Clostridia</taxon>
        <taxon>Peptostreptococcales</taxon>
        <taxon>Peptostreptococcaceae</taxon>
        <taxon>Romboutsia</taxon>
    </lineage>
</organism>
<dbReference type="SUPFAM" id="SSF64288">
    <property type="entry name" value="Chorismate lyase-like"/>
    <property type="match status" value="1"/>
</dbReference>
<dbReference type="SMART" id="SM00345">
    <property type="entry name" value="HTH_GNTR"/>
    <property type="match status" value="1"/>
</dbReference>
<dbReference type="InterPro" id="IPR036388">
    <property type="entry name" value="WH-like_DNA-bd_sf"/>
</dbReference>
<keyword evidence="1" id="KW-0805">Transcription regulation</keyword>
<accession>A0A1G9M6C8</accession>
<dbReference type="PANTHER" id="PTHR44846">
    <property type="entry name" value="MANNOSYL-D-GLYCERATE TRANSPORT/METABOLISM SYSTEM REPRESSOR MNGR-RELATED"/>
    <property type="match status" value="1"/>
</dbReference>
<evidence type="ECO:0000256" key="1">
    <source>
        <dbReference type="ARBA" id="ARBA00023015"/>
    </source>
</evidence>
<sequence>MNKKIKKVNKVSAVQKALENLRKYIDESNISVLPSEDEIANALGVSRLTLRESITILEKEGLVSRIQGKGTLINSFVTKLDNRIDSGSDVEGALRRHGHEVRFSVVNLYYKTANEYEKLQMQIEESNNDEILVIEKVLYASDEPVALYIDRIPAKNLKTDCEFNKEYFEPTIFPIVEKICDLSITHDVVKIIPFSCDEELAKLFNLNVNTPLITFDVLEYTRDGAVAMYNTEYYTGKMIDFTICRNVAYRYNH</sequence>